<dbReference type="EMBL" id="JAINUG010000272">
    <property type="protein sequence ID" value="KAJ8384434.1"/>
    <property type="molecule type" value="Genomic_DNA"/>
</dbReference>
<feature type="domain" description="Myb-like" evidence="2">
    <location>
        <begin position="4"/>
        <end position="77"/>
    </location>
</feature>
<organism evidence="3 4">
    <name type="scientific">Aldrovandia affinis</name>
    <dbReference type="NCBI Taxonomy" id="143900"/>
    <lineage>
        <taxon>Eukaryota</taxon>
        <taxon>Metazoa</taxon>
        <taxon>Chordata</taxon>
        <taxon>Craniata</taxon>
        <taxon>Vertebrata</taxon>
        <taxon>Euteleostomi</taxon>
        <taxon>Actinopterygii</taxon>
        <taxon>Neopterygii</taxon>
        <taxon>Teleostei</taxon>
        <taxon>Notacanthiformes</taxon>
        <taxon>Halosauridae</taxon>
        <taxon>Aldrovandia</taxon>
    </lineage>
</organism>
<dbReference type="PANTHER" id="PTHR23098:SF16">
    <property type="entry name" value="REGULATORY PROTEIN ZESTE"/>
    <property type="match status" value="1"/>
</dbReference>
<feature type="compositionally biased region" description="Pro residues" evidence="1">
    <location>
        <begin position="153"/>
        <end position="165"/>
    </location>
</feature>
<feature type="compositionally biased region" description="Polar residues" evidence="1">
    <location>
        <begin position="141"/>
        <end position="151"/>
    </location>
</feature>
<evidence type="ECO:0000313" key="4">
    <source>
        <dbReference type="Proteomes" id="UP001221898"/>
    </source>
</evidence>
<dbReference type="AlphaFoldDB" id="A0AAD7W6B2"/>
<dbReference type="InterPro" id="IPR001005">
    <property type="entry name" value="SANT/Myb"/>
</dbReference>
<accession>A0AAD7W6B2</accession>
<dbReference type="InterPro" id="IPR028002">
    <property type="entry name" value="Myb_DNA-bind_5"/>
</dbReference>
<keyword evidence="4" id="KW-1185">Reference proteome</keyword>
<proteinExistence type="predicted"/>
<evidence type="ECO:0000313" key="3">
    <source>
        <dbReference type="EMBL" id="KAJ8384434.1"/>
    </source>
</evidence>
<reference evidence="3" key="1">
    <citation type="journal article" date="2023" name="Science">
        <title>Genome structures resolve the early diversification of teleost fishes.</title>
        <authorList>
            <person name="Parey E."/>
            <person name="Louis A."/>
            <person name="Montfort J."/>
            <person name="Bouchez O."/>
            <person name="Roques C."/>
            <person name="Iampietro C."/>
            <person name="Lluch J."/>
            <person name="Castinel A."/>
            <person name="Donnadieu C."/>
            <person name="Desvignes T."/>
            <person name="Floi Bucao C."/>
            <person name="Jouanno E."/>
            <person name="Wen M."/>
            <person name="Mejri S."/>
            <person name="Dirks R."/>
            <person name="Jansen H."/>
            <person name="Henkel C."/>
            <person name="Chen W.J."/>
            <person name="Zahm M."/>
            <person name="Cabau C."/>
            <person name="Klopp C."/>
            <person name="Thompson A.W."/>
            <person name="Robinson-Rechavi M."/>
            <person name="Braasch I."/>
            <person name="Lecointre G."/>
            <person name="Bobe J."/>
            <person name="Postlethwait J.H."/>
            <person name="Berthelot C."/>
            <person name="Roest Crollius H."/>
            <person name="Guiguen Y."/>
        </authorList>
    </citation>
    <scope>NUCLEOTIDE SEQUENCE</scope>
    <source>
        <strain evidence="3">NC1722</strain>
    </source>
</reference>
<dbReference type="PANTHER" id="PTHR23098">
    <property type="entry name" value="AGAP001331-PA-RELATED"/>
    <property type="match status" value="1"/>
</dbReference>
<dbReference type="GO" id="GO:0005634">
    <property type="term" value="C:nucleus"/>
    <property type="evidence" value="ECO:0007669"/>
    <property type="project" value="TreeGrafter"/>
</dbReference>
<feature type="region of interest" description="Disordered" evidence="1">
    <location>
        <begin position="141"/>
        <end position="190"/>
    </location>
</feature>
<name>A0AAD7W6B2_9TELE</name>
<comment type="caution">
    <text evidence="3">The sequence shown here is derived from an EMBL/GenBank/DDBJ whole genome shotgun (WGS) entry which is preliminary data.</text>
</comment>
<dbReference type="PROSITE" id="PS50090">
    <property type="entry name" value="MYB_LIKE"/>
    <property type="match status" value="1"/>
</dbReference>
<evidence type="ECO:0000259" key="2">
    <source>
        <dbReference type="PROSITE" id="PS50090"/>
    </source>
</evidence>
<dbReference type="Proteomes" id="UP001221898">
    <property type="component" value="Unassembled WGS sequence"/>
</dbReference>
<sequence>MADNKRKRKPNWTKDQQLLLAKQVNKRKLIIKGKFGIGITTKSKKEAWESIRMEINSAFPLLPRTTDECEKRWFSLQSHARQEIAEYKRQTAATGGGTAPKELSPIASVVYSILGYSDTSITGLQGCIDPAMQLLDELEGANSSAATQGNAPGSPPGSCPLPPGPLLFLHPSPGPAPDSPPAVCGGPAPSASLEQQKLELEISLLKKQHAVLDQQERLFAKQNLHIDKQDRVLKLQEEYYSHQLKMLKE</sequence>
<protein>
    <recommendedName>
        <fullName evidence="2">Myb-like domain-containing protein</fullName>
    </recommendedName>
</protein>
<dbReference type="Gene3D" id="1.10.10.60">
    <property type="entry name" value="Homeodomain-like"/>
    <property type="match status" value="1"/>
</dbReference>
<evidence type="ECO:0000256" key="1">
    <source>
        <dbReference type="SAM" id="MobiDB-lite"/>
    </source>
</evidence>
<gene>
    <name evidence="3" type="ORF">AAFF_G00205670</name>
</gene>
<dbReference type="Pfam" id="PF13873">
    <property type="entry name" value="Myb_DNA-bind_5"/>
    <property type="match status" value="1"/>
</dbReference>